<accession>W9WUW5</accession>
<organism evidence="2 3">
    <name type="scientific">Cladophialophora psammophila CBS 110553</name>
    <dbReference type="NCBI Taxonomy" id="1182543"/>
    <lineage>
        <taxon>Eukaryota</taxon>
        <taxon>Fungi</taxon>
        <taxon>Dikarya</taxon>
        <taxon>Ascomycota</taxon>
        <taxon>Pezizomycotina</taxon>
        <taxon>Eurotiomycetes</taxon>
        <taxon>Chaetothyriomycetidae</taxon>
        <taxon>Chaetothyriales</taxon>
        <taxon>Herpotrichiellaceae</taxon>
        <taxon>Cladophialophora</taxon>
    </lineage>
</organism>
<keyword evidence="1" id="KW-0560">Oxidoreductase</keyword>
<dbReference type="EMBL" id="AMGX01000006">
    <property type="protein sequence ID" value="EXJ71982.1"/>
    <property type="molecule type" value="Genomic_DNA"/>
</dbReference>
<dbReference type="RefSeq" id="XP_007743280.1">
    <property type="nucleotide sequence ID" value="XM_007745090.1"/>
</dbReference>
<evidence type="ECO:0000313" key="2">
    <source>
        <dbReference type="EMBL" id="EXJ71982.1"/>
    </source>
</evidence>
<protein>
    <recommendedName>
        <fullName evidence="4">Short-chain dehydrogenase</fullName>
    </recommendedName>
</protein>
<dbReference type="eggNOG" id="KOG1208">
    <property type="taxonomic scope" value="Eukaryota"/>
</dbReference>
<evidence type="ECO:0008006" key="4">
    <source>
        <dbReference type="Google" id="ProtNLM"/>
    </source>
</evidence>
<dbReference type="AlphaFoldDB" id="W9WUW5"/>
<dbReference type="Pfam" id="PF00106">
    <property type="entry name" value="adh_short"/>
    <property type="match status" value="1"/>
</dbReference>
<comment type="caution">
    <text evidence="2">The sequence shown here is derived from an EMBL/GenBank/DDBJ whole genome shotgun (WGS) entry which is preliminary data.</text>
</comment>
<keyword evidence="3" id="KW-1185">Reference proteome</keyword>
<dbReference type="PANTHER" id="PTHR43157:SF22">
    <property type="entry name" value="SHORT-CHAIN DEHYDROGENASE_REDUCTASE PHMF"/>
    <property type="match status" value="1"/>
</dbReference>
<dbReference type="InterPro" id="IPR036291">
    <property type="entry name" value="NAD(P)-bd_dom_sf"/>
</dbReference>
<name>W9WUW5_9EURO</name>
<reference evidence="2 3" key="1">
    <citation type="submission" date="2013-03" db="EMBL/GenBank/DDBJ databases">
        <title>The Genome Sequence of Cladophialophora psammophila CBS 110553.</title>
        <authorList>
            <consortium name="The Broad Institute Genomics Platform"/>
            <person name="Cuomo C."/>
            <person name="de Hoog S."/>
            <person name="Gorbushina A."/>
            <person name="Walker B."/>
            <person name="Young S.K."/>
            <person name="Zeng Q."/>
            <person name="Gargeya S."/>
            <person name="Fitzgerald M."/>
            <person name="Haas B."/>
            <person name="Abouelleil A."/>
            <person name="Allen A.W."/>
            <person name="Alvarado L."/>
            <person name="Arachchi H.M."/>
            <person name="Berlin A.M."/>
            <person name="Chapman S.B."/>
            <person name="Gainer-Dewar J."/>
            <person name="Goldberg J."/>
            <person name="Griggs A."/>
            <person name="Gujja S."/>
            <person name="Hansen M."/>
            <person name="Howarth C."/>
            <person name="Imamovic A."/>
            <person name="Ireland A."/>
            <person name="Larimer J."/>
            <person name="McCowan C."/>
            <person name="Murphy C."/>
            <person name="Pearson M."/>
            <person name="Poon T.W."/>
            <person name="Priest M."/>
            <person name="Roberts A."/>
            <person name="Saif S."/>
            <person name="Shea T."/>
            <person name="Sisk P."/>
            <person name="Sykes S."/>
            <person name="Wortman J."/>
            <person name="Nusbaum C."/>
            <person name="Birren B."/>
        </authorList>
    </citation>
    <scope>NUCLEOTIDE SEQUENCE [LARGE SCALE GENOMIC DNA]</scope>
    <source>
        <strain evidence="2 3">CBS 110553</strain>
    </source>
</reference>
<dbReference type="GeneID" id="19189207"/>
<evidence type="ECO:0000256" key="1">
    <source>
        <dbReference type="ARBA" id="ARBA00023002"/>
    </source>
</evidence>
<dbReference type="GO" id="GO:0016491">
    <property type="term" value="F:oxidoreductase activity"/>
    <property type="evidence" value="ECO:0007669"/>
    <property type="project" value="UniProtKB-KW"/>
</dbReference>
<dbReference type="Proteomes" id="UP000019471">
    <property type="component" value="Unassembled WGS sequence"/>
</dbReference>
<dbReference type="PANTHER" id="PTHR43157">
    <property type="entry name" value="PHOSPHATIDYLINOSITOL-GLYCAN BIOSYNTHESIS CLASS F PROTEIN-RELATED"/>
    <property type="match status" value="1"/>
</dbReference>
<evidence type="ECO:0000313" key="3">
    <source>
        <dbReference type="Proteomes" id="UP000019471"/>
    </source>
</evidence>
<proteinExistence type="predicted"/>
<dbReference type="Gene3D" id="3.40.50.720">
    <property type="entry name" value="NAD(P)-binding Rossmann-like Domain"/>
    <property type="match status" value="1"/>
</dbReference>
<dbReference type="HOGENOM" id="CLU_010194_44_4_1"/>
<dbReference type="STRING" id="1182543.W9WUW5"/>
<dbReference type="SUPFAM" id="SSF51735">
    <property type="entry name" value="NAD(P)-binding Rossmann-fold domains"/>
    <property type="match status" value="1"/>
</dbReference>
<dbReference type="OrthoDB" id="542013at2759"/>
<dbReference type="InterPro" id="IPR002347">
    <property type="entry name" value="SDR_fam"/>
</dbReference>
<sequence length="366" mass="40017">MLSALKPNIIHVLPEVQPLHYHHGNLSSGAPRHNPPENPHTSFSDKIVLITGANAGLGLEAAAKFAALGASRLILGVRSIRRGKEAREHICRRSGYNGANIQLYRLDMSTFESVKSFAEKVCANESRLDVAVLNAGMAAPSYQLSPEGFEMSLNVNALSTALLAILLYPELRKSAEMSGEPSHLEFVGSVGHRMVNPDALDAGLQDGSSVLDIVNDKKFFDAERQYCTTKLLLMYVMDGLVAAAARAAASSSSTDHKDPEVIITTCCPNLCRTNLGRDFSLLLKLPTYLFQLVFARSAEEGSRILVSGTALGKEAHGEFWSHDVFDKKGELVTSPKGKMLQKKAWSEMVEVLRKHVPRSEEYLLQD</sequence>
<dbReference type="PRINTS" id="PR00081">
    <property type="entry name" value="GDHRDH"/>
</dbReference>
<gene>
    <name evidence="2" type="ORF">A1O5_04484</name>
</gene>